<dbReference type="HOGENOM" id="CLU_068300_0_0_1"/>
<dbReference type="InParanoid" id="I2GXE5"/>
<feature type="compositionally biased region" description="Polar residues" evidence="9">
    <location>
        <begin position="185"/>
        <end position="213"/>
    </location>
</feature>
<comment type="subunit">
    <text evidence="3">Component of the fork protection complex (FPC) consisting of TOF1 and CSM3.</text>
</comment>
<feature type="region of interest" description="Disordered" evidence="9">
    <location>
        <begin position="185"/>
        <end position="263"/>
    </location>
</feature>
<dbReference type="KEGG" id="tbl:TBLA_0A10180"/>
<dbReference type="eggNOG" id="KOG3004">
    <property type="taxonomic scope" value="Eukaryota"/>
</dbReference>
<dbReference type="GeneID" id="14492694"/>
<name>I2GXE5_HENB6</name>
<evidence type="ECO:0000256" key="1">
    <source>
        <dbReference type="ARBA" id="ARBA00004123"/>
    </source>
</evidence>
<keyword evidence="7 8" id="KW-0131">Cell cycle</keyword>
<evidence type="ECO:0000259" key="10">
    <source>
        <dbReference type="Pfam" id="PF07962"/>
    </source>
</evidence>
<dbReference type="InterPro" id="IPR012923">
    <property type="entry name" value="Csm3"/>
</dbReference>
<evidence type="ECO:0000256" key="9">
    <source>
        <dbReference type="SAM" id="MobiDB-lite"/>
    </source>
</evidence>
<sequence length="340" mass="38870">MDTDESRFLEDFNINNNADAIDADTVNDIDVDPTSVVDPIISDPAAVVTRTRVPQIKLTSERLLCQKGLPFIMKNAPKRIRISKRKSNYDNLSNIVQFYQLWAHELFPKARFKDFIKLTHDLGKTDRQLREYRLDLLCSQLGLPTSKEMYQENNSNDNIIPEETNNESDLNQTLKFQNAEHTTSINTNPVLSYNLNTNQSSPIINQTPSTTNSEEQEDELYIISKTNKSTYAQQNSSSTSFNTDDKNRENQNQQRGSVSGTPARIQIVNNAELNLPNSKGLSATKKASFSELEDLEKELLFESNSKLSLNNEADVLEQQQYNDNYEDDEDAMREMEQFDM</sequence>
<comment type="function">
    <text evidence="8">Plays an important role in the control of DNA replication and the maintenance of replication fork stability.</text>
</comment>
<dbReference type="PANTHER" id="PTHR13220">
    <property type="entry name" value="TIMELESS INTERACTING-RELATED"/>
    <property type="match status" value="1"/>
</dbReference>
<dbReference type="GO" id="GO:0043111">
    <property type="term" value="P:replication fork arrest"/>
    <property type="evidence" value="ECO:0007669"/>
    <property type="project" value="TreeGrafter"/>
</dbReference>
<keyword evidence="6 8" id="KW-0539">Nucleus</keyword>
<evidence type="ECO:0000313" key="12">
    <source>
        <dbReference type="Proteomes" id="UP000002866"/>
    </source>
</evidence>
<dbReference type="STRING" id="1071380.I2GXE5"/>
<comment type="subcellular location">
    <subcellularLocation>
        <location evidence="1 8">Nucleus</location>
    </subcellularLocation>
</comment>
<feature type="domain" description="Chromosome segregation in meiosis protein 3" evidence="10">
    <location>
        <begin position="57"/>
        <end position="137"/>
    </location>
</feature>
<evidence type="ECO:0000256" key="8">
    <source>
        <dbReference type="RuleBase" id="RU366049"/>
    </source>
</evidence>
<dbReference type="EMBL" id="HE806316">
    <property type="protein sequence ID" value="CCH58797.1"/>
    <property type="molecule type" value="Genomic_DNA"/>
</dbReference>
<feature type="compositionally biased region" description="Polar residues" evidence="9">
    <location>
        <begin position="250"/>
        <end position="260"/>
    </location>
</feature>
<reference evidence="11 12" key="1">
    <citation type="journal article" date="2011" name="Proc. Natl. Acad. Sci. U.S.A.">
        <title>Evolutionary erosion of yeast sex chromosomes by mating-type switching accidents.</title>
        <authorList>
            <person name="Gordon J.L."/>
            <person name="Armisen D."/>
            <person name="Proux-Wera E."/>
            <person name="Oheigeartaigh S.S."/>
            <person name="Byrne K.P."/>
            <person name="Wolfe K.H."/>
        </authorList>
    </citation>
    <scope>NUCLEOTIDE SEQUENCE [LARGE SCALE GENOMIC DNA]</scope>
    <source>
        <strain evidence="12">ATCC 34711 / CBS 6284 / DSM 70876 / NBRC 10599 / NRRL Y-10934 / UCD 77-7</strain>
    </source>
</reference>
<keyword evidence="4 8" id="KW-0227">DNA damage</keyword>
<keyword evidence="12" id="KW-1185">Reference proteome</keyword>
<dbReference type="GO" id="GO:0000076">
    <property type="term" value="P:DNA replication checkpoint signaling"/>
    <property type="evidence" value="ECO:0007669"/>
    <property type="project" value="UniProtKB-UniRule"/>
</dbReference>
<dbReference type="AlphaFoldDB" id="I2GXE5"/>
<feature type="region of interest" description="Disordered" evidence="9">
    <location>
        <begin position="320"/>
        <end position="340"/>
    </location>
</feature>
<protein>
    <recommendedName>
        <fullName evidence="8">Chromosome segregation in meiosis protein</fullName>
    </recommendedName>
</protein>
<evidence type="ECO:0000256" key="4">
    <source>
        <dbReference type="ARBA" id="ARBA00022763"/>
    </source>
</evidence>
<dbReference type="GO" id="GO:0003677">
    <property type="term" value="F:DNA binding"/>
    <property type="evidence" value="ECO:0007669"/>
    <property type="project" value="TreeGrafter"/>
</dbReference>
<dbReference type="OrthoDB" id="437078at2759"/>
<gene>
    <name evidence="11" type="primary">TBLA0A10180</name>
    <name evidence="11" type="ORF">TBLA_0A10180</name>
</gene>
<evidence type="ECO:0000256" key="5">
    <source>
        <dbReference type="ARBA" id="ARBA00022880"/>
    </source>
</evidence>
<proteinExistence type="inferred from homology"/>
<evidence type="ECO:0000256" key="2">
    <source>
        <dbReference type="ARBA" id="ARBA00006075"/>
    </source>
</evidence>
<dbReference type="Pfam" id="PF07962">
    <property type="entry name" value="Swi3"/>
    <property type="match status" value="1"/>
</dbReference>
<organism evidence="11 12">
    <name type="scientific">Henningerozyma blattae (strain ATCC 34711 / CBS 6284 / DSM 70876 / NBRC 10599 / NRRL Y-10934 / UCD 77-7)</name>
    <name type="common">Yeast</name>
    <name type="synonym">Tetrapisispora blattae</name>
    <dbReference type="NCBI Taxonomy" id="1071380"/>
    <lineage>
        <taxon>Eukaryota</taxon>
        <taxon>Fungi</taxon>
        <taxon>Dikarya</taxon>
        <taxon>Ascomycota</taxon>
        <taxon>Saccharomycotina</taxon>
        <taxon>Saccharomycetes</taxon>
        <taxon>Saccharomycetales</taxon>
        <taxon>Saccharomycetaceae</taxon>
        <taxon>Henningerozyma</taxon>
    </lineage>
</organism>
<dbReference type="GO" id="GO:0006974">
    <property type="term" value="P:DNA damage response"/>
    <property type="evidence" value="ECO:0007669"/>
    <property type="project" value="UniProtKB-KW"/>
</dbReference>
<dbReference type="InterPro" id="IPR040038">
    <property type="entry name" value="TIPIN/Csm3/Swi3"/>
</dbReference>
<dbReference type="PANTHER" id="PTHR13220:SF11">
    <property type="entry name" value="TIMELESS-INTERACTING PROTEIN"/>
    <property type="match status" value="1"/>
</dbReference>
<evidence type="ECO:0000313" key="11">
    <source>
        <dbReference type="EMBL" id="CCH58797.1"/>
    </source>
</evidence>
<dbReference type="Proteomes" id="UP000002866">
    <property type="component" value="Chromosome 1"/>
</dbReference>
<comment type="similarity">
    <text evidence="2 8">Belongs to the CSM3 family.</text>
</comment>
<dbReference type="FunCoup" id="I2GXE5">
    <property type="interactions" value="284"/>
</dbReference>
<dbReference type="RefSeq" id="XP_004178316.1">
    <property type="nucleotide sequence ID" value="XM_004178268.1"/>
</dbReference>
<dbReference type="GO" id="GO:0031297">
    <property type="term" value="P:replication fork processing"/>
    <property type="evidence" value="ECO:0007669"/>
    <property type="project" value="UniProtKB-UniRule"/>
</dbReference>
<evidence type="ECO:0000256" key="7">
    <source>
        <dbReference type="ARBA" id="ARBA00023306"/>
    </source>
</evidence>
<feature type="compositionally biased region" description="Polar residues" evidence="9">
    <location>
        <begin position="224"/>
        <end position="242"/>
    </location>
</feature>
<dbReference type="GO" id="GO:0031298">
    <property type="term" value="C:replication fork protection complex"/>
    <property type="evidence" value="ECO:0007669"/>
    <property type="project" value="TreeGrafter"/>
</dbReference>
<keyword evidence="5" id="KW-0236">DNA replication inhibitor</keyword>
<evidence type="ECO:0000256" key="6">
    <source>
        <dbReference type="ARBA" id="ARBA00023242"/>
    </source>
</evidence>
<evidence type="ECO:0000256" key="3">
    <source>
        <dbReference type="ARBA" id="ARBA00011217"/>
    </source>
</evidence>
<accession>I2GXE5</accession>